<comment type="similarity">
    <text evidence="1">Belongs to the protease inhibitor I3 (leguminous Kunitz-type inhibitor) family.</text>
</comment>
<comment type="caution">
    <text evidence="4">The sequence shown here is derived from an EMBL/GenBank/DDBJ whole genome shotgun (WGS) entry which is preliminary data.</text>
</comment>
<dbReference type="Pfam" id="PF00197">
    <property type="entry name" value="Kunitz_legume"/>
    <property type="match status" value="1"/>
</dbReference>
<protein>
    <submittedName>
        <fullName evidence="4">Uncharacterized protein</fullName>
    </submittedName>
</protein>
<keyword evidence="3" id="KW-0472">Membrane</keyword>
<dbReference type="Proteomes" id="UP001318860">
    <property type="component" value="Unassembled WGS sequence"/>
</dbReference>
<dbReference type="InterPro" id="IPR002160">
    <property type="entry name" value="Prot_inh_Kunz-lg"/>
</dbReference>
<dbReference type="SUPFAM" id="SSF50386">
    <property type="entry name" value="STI-like"/>
    <property type="match status" value="1"/>
</dbReference>
<evidence type="ECO:0000313" key="4">
    <source>
        <dbReference type="EMBL" id="KAK6157908.1"/>
    </source>
</evidence>
<dbReference type="SMART" id="SM00452">
    <property type="entry name" value="STI"/>
    <property type="match status" value="1"/>
</dbReference>
<sequence>METKKISHTLNPLILFAIIISLNTYSFYSLSPVLDLDGNHLQTNTNYHILPLPAAAANDGGGLALSVKDPRRPCAPNVLQENDKTSVGLSLRFFPARDKKQFHQHIINSSVDLNIVFMAATVCVQRTVWRVAGPDWATRRRYVRSDGVLGRPGAETVGNWFKIEEVDNGEIKGYKIVYCPSVCGNCRVECGEVGVFVENGRRWLGLGGELPLVIVFKKV</sequence>
<evidence type="ECO:0000256" key="2">
    <source>
        <dbReference type="ARBA" id="ARBA00023157"/>
    </source>
</evidence>
<dbReference type="Gene3D" id="2.80.10.50">
    <property type="match status" value="1"/>
</dbReference>
<keyword evidence="3" id="KW-1133">Transmembrane helix</keyword>
<keyword evidence="3" id="KW-0812">Transmembrane</keyword>
<organism evidence="4 5">
    <name type="scientific">Rehmannia glutinosa</name>
    <name type="common">Chinese foxglove</name>
    <dbReference type="NCBI Taxonomy" id="99300"/>
    <lineage>
        <taxon>Eukaryota</taxon>
        <taxon>Viridiplantae</taxon>
        <taxon>Streptophyta</taxon>
        <taxon>Embryophyta</taxon>
        <taxon>Tracheophyta</taxon>
        <taxon>Spermatophyta</taxon>
        <taxon>Magnoliopsida</taxon>
        <taxon>eudicotyledons</taxon>
        <taxon>Gunneridae</taxon>
        <taxon>Pentapetalae</taxon>
        <taxon>asterids</taxon>
        <taxon>lamiids</taxon>
        <taxon>Lamiales</taxon>
        <taxon>Orobanchaceae</taxon>
        <taxon>Rehmannieae</taxon>
        <taxon>Rehmannia</taxon>
    </lineage>
</organism>
<dbReference type="PANTHER" id="PTHR33107">
    <property type="entry name" value="KUNITZ TRYPSIN INHIBITOR 2"/>
    <property type="match status" value="1"/>
</dbReference>
<reference evidence="4 5" key="1">
    <citation type="journal article" date="2021" name="Comput. Struct. Biotechnol. J.">
        <title>De novo genome assembly of the potent medicinal plant Rehmannia glutinosa using nanopore technology.</title>
        <authorList>
            <person name="Ma L."/>
            <person name="Dong C."/>
            <person name="Song C."/>
            <person name="Wang X."/>
            <person name="Zheng X."/>
            <person name="Niu Y."/>
            <person name="Chen S."/>
            <person name="Feng W."/>
        </authorList>
    </citation>
    <scope>NUCLEOTIDE SEQUENCE [LARGE SCALE GENOMIC DNA]</scope>
    <source>
        <strain evidence="4">DH-2019</strain>
    </source>
</reference>
<evidence type="ECO:0000256" key="3">
    <source>
        <dbReference type="SAM" id="Phobius"/>
    </source>
</evidence>
<dbReference type="PRINTS" id="PR00291">
    <property type="entry name" value="KUNITZINHBTR"/>
</dbReference>
<gene>
    <name evidence="4" type="ORF">DH2020_012156</name>
</gene>
<feature type="transmembrane region" description="Helical" evidence="3">
    <location>
        <begin position="12"/>
        <end position="30"/>
    </location>
</feature>
<keyword evidence="2" id="KW-1015">Disulfide bond</keyword>
<evidence type="ECO:0000313" key="5">
    <source>
        <dbReference type="Proteomes" id="UP001318860"/>
    </source>
</evidence>
<dbReference type="EMBL" id="JABTTQ020000005">
    <property type="protein sequence ID" value="KAK6157908.1"/>
    <property type="molecule type" value="Genomic_DNA"/>
</dbReference>
<accession>A0ABR0XFE6</accession>
<dbReference type="PROSITE" id="PS00283">
    <property type="entry name" value="SOYBEAN_KUNITZ"/>
    <property type="match status" value="1"/>
</dbReference>
<dbReference type="PANTHER" id="PTHR33107:SF81">
    <property type="entry name" value="TRYPSIN INHIBITOR A"/>
    <property type="match status" value="1"/>
</dbReference>
<dbReference type="InterPro" id="IPR011065">
    <property type="entry name" value="Kunitz_inhibitor_STI-like_sf"/>
</dbReference>
<evidence type="ECO:0000256" key="1">
    <source>
        <dbReference type="ARBA" id="ARBA00005440"/>
    </source>
</evidence>
<name>A0ABR0XFE6_REHGL</name>
<keyword evidence="5" id="KW-1185">Reference proteome</keyword>
<proteinExistence type="inferred from homology"/>